<evidence type="ECO:0000256" key="1">
    <source>
        <dbReference type="SAM" id="MobiDB-lite"/>
    </source>
</evidence>
<dbReference type="Gene3D" id="1.10.20.10">
    <property type="entry name" value="Histone, subunit A"/>
    <property type="match status" value="1"/>
</dbReference>
<keyword evidence="4" id="KW-1185">Reference proteome</keyword>
<accession>A0AAP0HVK2</accession>
<dbReference type="InterPro" id="IPR009072">
    <property type="entry name" value="Histone-fold"/>
</dbReference>
<dbReference type="Proteomes" id="UP001420932">
    <property type="component" value="Unassembled WGS sequence"/>
</dbReference>
<dbReference type="GO" id="GO:0046982">
    <property type="term" value="F:protein heterodimerization activity"/>
    <property type="evidence" value="ECO:0007669"/>
    <property type="project" value="InterPro"/>
</dbReference>
<gene>
    <name evidence="3" type="ORF">Syun_025206</name>
</gene>
<dbReference type="SUPFAM" id="SSF47113">
    <property type="entry name" value="Histone-fold"/>
    <property type="match status" value="1"/>
</dbReference>
<organism evidence="3 4">
    <name type="scientific">Stephania yunnanensis</name>
    <dbReference type="NCBI Taxonomy" id="152371"/>
    <lineage>
        <taxon>Eukaryota</taxon>
        <taxon>Viridiplantae</taxon>
        <taxon>Streptophyta</taxon>
        <taxon>Embryophyta</taxon>
        <taxon>Tracheophyta</taxon>
        <taxon>Spermatophyta</taxon>
        <taxon>Magnoliopsida</taxon>
        <taxon>Ranunculales</taxon>
        <taxon>Menispermaceae</taxon>
        <taxon>Menispermoideae</taxon>
        <taxon>Cissampelideae</taxon>
        <taxon>Stephania</taxon>
    </lineage>
</organism>
<feature type="region of interest" description="Disordered" evidence="1">
    <location>
        <begin position="214"/>
        <end position="236"/>
    </location>
</feature>
<evidence type="ECO:0000313" key="3">
    <source>
        <dbReference type="EMBL" id="KAK9098161.1"/>
    </source>
</evidence>
<dbReference type="AlphaFoldDB" id="A0AAP0HVK2"/>
<reference evidence="3 4" key="1">
    <citation type="submission" date="2024-01" db="EMBL/GenBank/DDBJ databases">
        <title>Genome assemblies of Stephania.</title>
        <authorList>
            <person name="Yang L."/>
        </authorList>
    </citation>
    <scope>NUCLEOTIDE SEQUENCE [LARGE SCALE GENOMIC DNA]</scope>
    <source>
        <strain evidence="3">YNDBR</strain>
        <tissue evidence="3">Leaf</tissue>
    </source>
</reference>
<feature type="domain" description="Helicase associated" evidence="2">
    <location>
        <begin position="320"/>
        <end position="349"/>
    </location>
</feature>
<dbReference type="EMBL" id="JBBNAF010000011">
    <property type="protein sequence ID" value="KAK9098161.1"/>
    <property type="molecule type" value="Genomic_DNA"/>
</dbReference>
<evidence type="ECO:0000313" key="4">
    <source>
        <dbReference type="Proteomes" id="UP001420932"/>
    </source>
</evidence>
<comment type="caution">
    <text evidence="3">The sequence shown here is derived from an EMBL/GenBank/DDBJ whole genome shotgun (WGS) entry which is preliminary data.</text>
</comment>
<proteinExistence type="predicted"/>
<name>A0AAP0HVK2_9MAGN</name>
<dbReference type="InterPro" id="IPR048333">
    <property type="entry name" value="HA2_WH"/>
</dbReference>
<dbReference type="Pfam" id="PF04408">
    <property type="entry name" value="WHD_HA2"/>
    <property type="match status" value="1"/>
</dbReference>
<sequence>MTLRPIHVQEHLIHSINPVAAATATTANKFHHCFTKSDDDGFLRCEGDVGAPVYLPAVLEYLAAEERNGEGQQEDSVVPHHIQLAVRNDEELKQVARSDDDCERWSHAQHSQPLRLRKLVVVLPIDIHVNFTCGRFSTMAITKMESFGIGELLGSRFMACSSEMAISDNAFQADQNENMDIVEVDVDLLALITVNPTSEIVSDNDEFETNADHEEYDEFTSSSDSDEAFNKKSEQMSTNRKFEVGGSGIGISLHSAGSISARQHGDTLVCAPVEFVIGVAYREGVDKASLFFLVCSALGIDNISGFDWLAYLAPEAMIRALEVLYALGVLDEDAKLTSPIGFQVSEIPLCLL</sequence>
<protein>
    <recommendedName>
        <fullName evidence="2">Helicase associated domain-containing protein</fullName>
    </recommendedName>
</protein>
<evidence type="ECO:0000259" key="2">
    <source>
        <dbReference type="Pfam" id="PF04408"/>
    </source>
</evidence>